<dbReference type="RefSeq" id="WP_193536020.1">
    <property type="nucleotide sequence ID" value="NZ_JADCKF010000001.1"/>
</dbReference>
<keyword evidence="5 6" id="KW-0472">Membrane</keyword>
<feature type="transmembrane region" description="Helical" evidence="6">
    <location>
        <begin position="150"/>
        <end position="167"/>
    </location>
</feature>
<feature type="transmembrane region" description="Helical" evidence="6">
    <location>
        <begin position="12"/>
        <end position="32"/>
    </location>
</feature>
<sequence length="309" mass="33126">MEFLGIFNQDFFYTAIRMAAPIILAAAGEVMLERAGIFNLGIEGGMLLGAFLAVLGSYLFQSPWMGLLLAIFGGVVLGVIFGWATISLRANQAVTGTGINILFAGLTSLLARMIWGVRDVPLTVPAFQEVPIPLLSDIPLIGPVLFRHSFLVYVSYLMVFVLAFVLYKTTWGLKIRAIGEYPKAADTMGIHVIGWKYGMSVLGNVCAAVAGVILSICFTNCFVDNIASGRGYMAVACVILGQWNPFGALAGGLIFGAGNALQMRLQIYNVPIPTSLLLVIPMVLALIMVLLVRGKASARPAALSKPYEK</sequence>
<proteinExistence type="predicted"/>
<name>A0ABR9R810_9FIRM</name>
<evidence type="ECO:0000256" key="2">
    <source>
        <dbReference type="ARBA" id="ARBA00022475"/>
    </source>
</evidence>
<accession>A0ABR9R810</accession>
<evidence type="ECO:0000256" key="5">
    <source>
        <dbReference type="ARBA" id="ARBA00023136"/>
    </source>
</evidence>
<organism evidence="7 8">
    <name type="scientific">Pseudoflavonifractor gallinarum</name>
    <dbReference type="NCBI Taxonomy" id="2779352"/>
    <lineage>
        <taxon>Bacteria</taxon>
        <taxon>Bacillati</taxon>
        <taxon>Bacillota</taxon>
        <taxon>Clostridia</taxon>
        <taxon>Eubacteriales</taxon>
        <taxon>Oscillospiraceae</taxon>
        <taxon>Pseudoflavonifractor</taxon>
    </lineage>
</organism>
<evidence type="ECO:0000256" key="1">
    <source>
        <dbReference type="ARBA" id="ARBA00004651"/>
    </source>
</evidence>
<evidence type="ECO:0000313" key="7">
    <source>
        <dbReference type="EMBL" id="MBE5054746.1"/>
    </source>
</evidence>
<feature type="transmembrane region" description="Helical" evidence="6">
    <location>
        <begin position="267"/>
        <end position="292"/>
    </location>
</feature>
<dbReference type="PANTHER" id="PTHR43370:SF2">
    <property type="entry name" value="ABC TRANSPORTER PERMEASE PROTEIN"/>
    <property type="match status" value="1"/>
</dbReference>
<dbReference type="CDD" id="cd06580">
    <property type="entry name" value="TM_PBP1_transp_TpRbsC_like"/>
    <property type="match status" value="1"/>
</dbReference>
<evidence type="ECO:0000256" key="6">
    <source>
        <dbReference type="SAM" id="Phobius"/>
    </source>
</evidence>
<feature type="transmembrane region" description="Helical" evidence="6">
    <location>
        <begin position="232"/>
        <end position="255"/>
    </location>
</feature>
<comment type="subcellular location">
    <subcellularLocation>
        <location evidence="1">Cell membrane</location>
        <topology evidence="1">Multi-pass membrane protein</topology>
    </subcellularLocation>
</comment>
<feature type="transmembrane region" description="Helical" evidence="6">
    <location>
        <begin position="93"/>
        <end position="115"/>
    </location>
</feature>
<dbReference type="Proteomes" id="UP000806211">
    <property type="component" value="Unassembled WGS sequence"/>
</dbReference>
<keyword evidence="4 6" id="KW-1133">Transmembrane helix</keyword>
<keyword evidence="3 6" id="KW-0812">Transmembrane</keyword>
<keyword evidence="8" id="KW-1185">Reference proteome</keyword>
<feature type="transmembrane region" description="Helical" evidence="6">
    <location>
        <begin position="44"/>
        <end position="61"/>
    </location>
</feature>
<dbReference type="PANTHER" id="PTHR43370">
    <property type="entry name" value="SUGAR ABC TRANSPORTER INTEGRAL MEMBRANE PROTEIN-RELATED"/>
    <property type="match status" value="1"/>
</dbReference>
<keyword evidence="2" id="KW-1003">Cell membrane</keyword>
<dbReference type="EMBL" id="JADCKF010000001">
    <property type="protein sequence ID" value="MBE5054746.1"/>
    <property type="molecule type" value="Genomic_DNA"/>
</dbReference>
<reference evidence="7 8" key="1">
    <citation type="submission" date="2020-10" db="EMBL/GenBank/DDBJ databases">
        <title>ChiBAC.</title>
        <authorList>
            <person name="Zenner C."/>
            <person name="Hitch T.C.A."/>
            <person name="Clavel T."/>
        </authorList>
    </citation>
    <scope>NUCLEOTIDE SEQUENCE [LARGE SCALE GENOMIC DNA]</scope>
    <source>
        <strain evidence="7 8">DSM 107456</strain>
    </source>
</reference>
<evidence type="ECO:0000313" key="8">
    <source>
        <dbReference type="Proteomes" id="UP000806211"/>
    </source>
</evidence>
<evidence type="ECO:0000256" key="4">
    <source>
        <dbReference type="ARBA" id="ARBA00022989"/>
    </source>
</evidence>
<dbReference type="Pfam" id="PF02653">
    <property type="entry name" value="BPD_transp_2"/>
    <property type="match status" value="1"/>
</dbReference>
<feature type="transmembrane region" description="Helical" evidence="6">
    <location>
        <begin position="67"/>
        <end position="86"/>
    </location>
</feature>
<dbReference type="InterPro" id="IPR001851">
    <property type="entry name" value="ABC_transp_permease"/>
</dbReference>
<feature type="transmembrane region" description="Helical" evidence="6">
    <location>
        <begin position="201"/>
        <end position="226"/>
    </location>
</feature>
<evidence type="ECO:0000256" key="3">
    <source>
        <dbReference type="ARBA" id="ARBA00022692"/>
    </source>
</evidence>
<gene>
    <name evidence="7" type="ORF">INF37_01840</name>
</gene>
<protein>
    <submittedName>
        <fullName evidence="7">ABC transporter permease</fullName>
    </submittedName>
</protein>
<comment type="caution">
    <text evidence="7">The sequence shown here is derived from an EMBL/GenBank/DDBJ whole genome shotgun (WGS) entry which is preliminary data.</text>
</comment>